<reference evidence="6 7" key="1">
    <citation type="submission" date="2019-02" db="EMBL/GenBank/DDBJ databases">
        <title>Deep-cultivation of Planctomycetes and their phenomic and genomic characterization uncovers novel biology.</title>
        <authorList>
            <person name="Wiegand S."/>
            <person name="Jogler M."/>
            <person name="Boedeker C."/>
            <person name="Pinto D."/>
            <person name="Vollmers J."/>
            <person name="Rivas-Marin E."/>
            <person name="Kohn T."/>
            <person name="Peeters S.H."/>
            <person name="Heuer A."/>
            <person name="Rast P."/>
            <person name="Oberbeckmann S."/>
            <person name="Bunk B."/>
            <person name="Jeske O."/>
            <person name="Meyerdierks A."/>
            <person name="Storesund J.E."/>
            <person name="Kallscheuer N."/>
            <person name="Luecker S."/>
            <person name="Lage O.M."/>
            <person name="Pohl T."/>
            <person name="Merkel B.J."/>
            <person name="Hornburger P."/>
            <person name="Mueller R.-W."/>
            <person name="Bruemmer F."/>
            <person name="Labrenz M."/>
            <person name="Spormann A.M."/>
            <person name="Op den Camp H."/>
            <person name="Overmann J."/>
            <person name="Amann R."/>
            <person name="Jetten M.S.M."/>
            <person name="Mascher T."/>
            <person name="Medema M.H."/>
            <person name="Devos D.P."/>
            <person name="Kaster A.-K."/>
            <person name="Ovreas L."/>
            <person name="Rohde M."/>
            <person name="Galperin M.Y."/>
            <person name="Jogler C."/>
        </authorList>
    </citation>
    <scope>NUCLEOTIDE SEQUENCE [LARGE SCALE GENOMIC DNA]</scope>
    <source>
        <strain evidence="6 7">V22</strain>
    </source>
</reference>
<accession>A0A517T892</accession>
<dbReference type="PANTHER" id="PTHR23150:SF36">
    <property type="entry name" value="HERCYNINE OXYGENASE"/>
    <property type="match status" value="1"/>
</dbReference>
<dbReference type="Gene3D" id="3.90.1580.10">
    <property type="entry name" value="paralog of FGE (formylglycine-generating enzyme)"/>
    <property type="match status" value="1"/>
</dbReference>
<dbReference type="InterPro" id="IPR017806">
    <property type="entry name" value="EgtB"/>
</dbReference>
<name>A0A517T892_9PLAN</name>
<dbReference type="AlphaFoldDB" id="A0A517T892"/>
<keyword evidence="2" id="KW-0408">Iron</keyword>
<dbReference type="SUPFAM" id="SSF109854">
    <property type="entry name" value="DinB/YfiT-like putative metalloenzymes"/>
    <property type="match status" value="1"/>
</dbReference>
<feature type="domain" description="Sulfatase-modifying factor enzyme-like" evidence="4">
    <location>
        <begin position="358"/>
        <end position="432"/>
    </location>
</feature>
<comment type="pathway">
    <text evidence="3">Amino-acid biosynthesis; ergothioneine biosynthesis.</text>
</comment>
<evidence type="ECO:0000256" key="1">
    <source>
        <dbReference type="ARBA" id="ARBA00023002"/>
    </source>
</evidence>
<dbReference type="RefSeq" id="WP_197440038.1">
    <property type="nucleotide sequence ID" value="NZ_CP036316.1"/>
</dbReference>
<keyword evidence="1 6" id="KW-0560">Oxidoreductase</keyword>
<evidence type="ECO:0000259" key="5">
    <source>
        <dbReference type="Pfam" id="PF12867"/>
    </source>
</evidence>
<dbReference type="PANTHER" id="PTHR23150">
    <property type="entry name" value="SULFATASE MODIFYING FACTOR 1, 2"/>
    <property type="match status" value="1"/>
</dbReference>
<dbReference type="Pfam" id="PF03781">
    <property type="entry name" value="FGE-sulfatase"/>
    <property type="match status" value="2"/>
</dbReference>
<evidence type="ECO:0000259" key="4">
    <source>
        <dbReference type="Pfam" id="PF03781"/>
    </source>
</evidence>
<keyword evidence="7" id="KW-1185">Reference proteome</keyword>
<dbReference type="EC" id="1.8.-.-" evidence="6"/>
<dbReference type="GO" id="GO:0016491">
    <property type="term" value="F:oxidoreductase activity"/>
    <property type="evidence" value="ECO:0007669"/>
    <property type="project" value="UniProtKB-KW"/>
</dbReference>
<evidence type="ECO:0000256" key="3">
    <source>
        <dbReference type="ARBA" id="ARBA00037882"/>
    </source>
</evidence>
<feature type="domain" description="Sulfatase-modifying factor enzyme-like" evidence="4">
    <location>
        <begin position="199"/>
        <end position="336"/>
    </location>
</feature>
<sequence length="435" mass="50067">MPSHNNETDIGQQQVMAPAPLQGKQLAERYQAVRSWTEELAAPLSPEDCMAQSMPDASPVKWHLAHTTWFFETFLLRPYLPKYQSFHPQFNYLFNSYYNAIGKRHPRPERGLLTRPSLEEVELYRAHVDQHMAEFLDQNRSVETSRLIEVGIHHEQQHQELLLTDLQHLLSCNPLYPAYQSDNSLLADQLYSDQLKWCRFEGGLIQIGHADGTFCYDNELPRHQTYTASFRLAQRPVSNSQYAEFIADGGYKRPELWLAEGWDIVCREEWEHPLYWRKDTGEWLSFSLFGLQPLIDSALVCHVSHFEADAYARWAGYRLPTETEWELAASTASPEGHFAERQCFTPLPAEVKEGKPVQMLGSVWEWTASPYIAYPGYRPPAGALGEYNGKFMSNQMVLRGGSCATPETHIRTSYRNFFPSHARWQFSGIRLAADA</sequence>
<dbReference type="NCBIfam" id="TIGR03440">
    <property type="entry name" value="egtB_TIGR03440"/>
    <property type="match status" value="1"/>
</dbReference>
<evidence type="ECO:0000313" key="7">
    <source>
        <dbReference type="Proteomes" id="UP000319976"/>
    </source>
</evidence>
<protein>
    <submittedName>
        <fullName evidence="6">Iron(II)-dependent oxidoreductase EgtB</fullName>
        <ecNumber evidence="6">1.8.-.-</ecNumber>
    </submittedName>
</protein>
<gene>
    <name evidence="6" type="primary">egtB</name>
    <name evidence="6" type="ORF">V22_18120</name>
</gene>
<dbReference type="EMBL" id="CP036316">
    <property type="protein sequence ID" value="QDT64577.1"/>
    <property type="molecule type" value="Genomic_DNA"/>
</dbReference>
<dbReference type="GO" id="GO:0052699">
    <property type="term" value="P:ergothioneine biosynthetic process"/>
    <property type="evidence" value="ECO:0007669"/>
    <property type="project" value="InterPro"/>
</dbReference>
<organism evidence="6 7">
    <name type="scientific">Calycomorphotria hydatis</name>
    <dbReference type="NCBI Taxonomy" id="2528027"/>
    <lineage>
        <taxon>Bacteria</taxon>
        <taxon>Pseudomonadati</taxon>
        <taxon>Planctomycetota</taxon>
        <taxon>Planctomycetia</taxon>
        <taxon>Planctomycetales</taxon>
        <taxon>Planctomycetaceae</taxon>
        <taxon>Calycomorphotria</taxon>
    </lineage>
</organism>
<evidence type="ECO:0000256" key="2">
    <source>
        <dbReference type="ARBA" id="ARBA00023004"/>
    </source>
</evidence>
<dbReference type="InterPro" id="IPR024775">
    <property type="entry name" value="DinB-like"/>
</dbReference>
<dbReference type="Proteomes" id="UP000319976">
    <property type="component" value="Chromosome"/>
</dbReference>
<dbReference type="KEGG" id="chya:V22_18120"/>
<dbReference type="InterPro" id="IPR016187">
    <property type="entry name" value="CTDL_fold"/>
</dbReference>
<dbReference type="InterPro" id="IPR034660">
    <property type="entry name" value="DinB/YfiT-like"/>
</dbReference>
<dbReference type="InterPro" id="IPR051043">
    <property type="entry name" value="Sulfatase_Mod_Factor_Kinase"/>
</dbReference>
<dbReference type="Pfam" id="PF12867">
    <property type="entry name" value="DinB_2"/>
    <property type="match status" value="1"/>
</dbReference>
<dbReference type="InterPro" id="IPR005532">
    <property type="entry name" value="SUMF_dom"/>
</dbReference>
<evidence type="ECO:0000313" key="6">
    <source>
        <dbReference type="EMBL" id="QDT64577.1"/>
    </source>
</evidence>
<feature type="domain" description="DinB-like" evidence="5">
    <location>
        <begin position="30"/>
        <end position="160"/>
    </location>
</feature>
<proteinExistence type="predicted"/>
<dbReference type="SUPFAM" id="SSF56436">
    <property type="entry name" value="C-type lectin-like"/>
    <property type="match status" value="1"/>
</dbReference>
<dbReference type="InterPro" id="IPR042095">
    <property type="entry name" value="SUMF_sf"/>
</dbReference>